<protein>
    <recommendedName>
        <fullName evidence="6">C1q domain-containing protein</fullName>
    </recommendedName>
</protein>
<organism evidence="4 5">
    <name type="scientific">Daphnia magna</name>
    <dbReference type="NCBI Taxonomy" id="35525"/>
    <lineage>
        <taxon>Eukaryota</taxon>
        <taxon>Metazoa</taxon>
        <taxon>Ecdysozoa</taxon>
        <taxon>Arthropoda</taxon>
        <taxon>Crustacea</taxon>
        <taxon>Branchiopoda</taxon>
        <taxon>Diplostraca</taxon>
        <taxon>Cladocera</taxon>
        <taxon>Anomopoda</taxon>
        <taxon>Daphniidae</taxon>
        <taxon>Daphnia</taxon>
    </lineage>
</organism>
<reference evidence="4 5" key="1">
    <citation type="submission" date="2016-03" db="EMBL/GenBank/DDBJ databases">
        <title>EvidentialGene: Evidence-directed Construction of Genes on Genomes.</title>
        <authorList>
            <person name="Gilbert D.G."/>
            <person name="Choi J.-H."/>
            <person name="Mockaitis K."/>
            <person name="Colbourne J."/>
            <person name="Pfrender M."/>
        </authorList>
    </citation>
    <scope>NUCLEOTIDE SEQUENCE [LARGE SCALE GENOMIC DNA]</scope>
    <source>
        <strain evidence="4 5">Xinb3</strain>
        <tissue evidence="4">Complete organism</tissue>
    </source>
</reference>
<evidence type="ECO:0000313" key="4">
    <source>
        <dbReference type="EMBL" id="KZS16599.1"/>
    </source>
</evidence>
<keyword evidence="2" id="KW-0964">Secreted</keyword>
<gene>
    <name evidence="4" type="ORF">APZ42_017164</name>
</gene>
<sequence length="387" mass="44337">MWESVFWNEDNYRPDKTSKTLNEMYSKLDTENQKKMADSYQKSFKVGGKVEAKILEIFSAGGEFNKEFAEHGMMTKEDLDKFYHESKDHVVWDGEKFTPKPLVLSRINLSRLQDTQSLKDRKVSLRYTTAVLSTPINFVQNTGLTTTDEWQILKDKIKGKKYARNLLCMALTETVQRLEQNENHLAQMNTTVLHPIANLTALTTNMTSPSTIGRMPRTCADLRLIGHLKSGFYSVMGNKRLESVYCDFTHQEMAGLAQRSGEYAIPFRPPGARQTPVVNEGYVISNDGIFIARRPGKYFFAFSGQCDKRIIRISLQFKKKDSWSTIENVSCIENETFLLRSILQLDKDDQIRIYADVKKVNTKGGMKTKPGHFDSFVGLQLEEDIFP</sequence>
<dbReference type="Gene3D" id="2.60.120.40">
    <property type="match status" value="1"/>
</dbReference>
<dbReference type="GO" id="GO:0005615">
    <property type="term" value="C:extracellular space"/>
    <property type="evidence" value="ECO:0007669"/>
    <property type="project" value="TreeGrafter"/>
</dbReference>
<dbReference type="SUPFAM" id="SSF49842">
    <property type="entry name" value="TNF-like"/>
    <property type="match status" value="1"/>
</dbReference>
<evidence type="ECO:0000256" key="2">
    <source>
        <dbReference type="ARBA" id="ARBA00022525"/>
    </source>
</evidence>
<dbReference type="PANTHER" id="PTHR22923:SF62">
    <property type="entry name" value="CVP18"/>
    <property type="match status" value="1"/>
</dbReference>
<accession>A0A164ZPU9</accession>
<evidence type="ECO:0000256" key="3">
    <source>
        <dbReference type="ARBA" id="ARBA00022729"/>
    </source>
</evidence>
<dbReference type="OrthoDB" id="9889709at2759"/>
<dbReference type="PANTHER" id="PTHR22923">
    <property type="entry name" value="CEREBELLIN-RELATED"/>
    <property type="match status" value="1"/>
</dbReference>
<dbReference type="EMBL" id="LRGB01000687">
    <property type="protein sequence ID" value="KZS16599.1"/>
    <property type="molecule type" value="Genomic_DNA"/>
</dbReference>
<dbReference type="AlphaFoldDB" id="A0A164ZPU9"/>
<evidence type="ECO:0000256" key="1">
    <source>
        <dbReference type="ARBA" id="ARBA00004613"/>
    </source>
</evidence>
<comment type="subcellular location">
    <subcellularLocation>
        <location evidence="1">Secreted</location>
    </subcellularLocation>
</comment>
<keyword evidence="3" id="KW-0732">Signal</keyword>
<name>A0A164ZPU9_9CRUS</name>
<dbReference type="InterPro" id="IPR050822">
    <property type="entry name" value="Cerebellin_Synaptic_Org"/>
</dbReference>
<dbReference type="InterPro" id="IPR008983">
    <property type="entry name" value="Tumour_necrosis_fac-like_dom"/>
</dbReference>
<evidence type="ECO:0008006" key="6">
    <source>
        <dbReference type="Google" id="ProtNLM"/>
    </source>
</evidence>
<dbReference type="Proteomes" id="UP000076858">
    <property type="component" value="Unassembled WGS sequence"/>
</dbReference>
<proteinExistence type="predicted"/>
<keyword evidence="5" id="KW-1185">Reference proteome</keyword>
<comment type="caution">
    <text evidence="4">The sequence shown here is derived from an EMBL/GenBank/DDBJ whole genome shotgun (WGS) entry which is preliminary data.</text>
</comment>
<evidence type="ECO:0000313" key="5">
    <source>
        <dbReference type="Proteomes" id="UP000076858"/>
    </source>
</evidence>